<keyword evidence="2" id="KW-1185">Reference proteome</keyword>
<protein>
    <submittedName>
        <fullName evidence="1">Uncharacterized protein</fullName>
    </submittedName>
</protein>
<sequence>METLITGVLSLFCMVGLGFGIAKIGYITSDFKILLSKILINVIFPISLFRSGYIEFQEAETVGQLKFFFVTFSLIGLFYGIVTVLSILFKMDKVTAGVTRAGGTFTNNIFMGLPLCTAFLGPKSSLYVTLYFMGNTTLFWSMAVNLLDRNKKEFKIKQILAPPIRGFFLGLIFALIHVPIPDFLMVAINRISDSSTPLAMLYIGAMFFFTDYKSMKIDKNLGFAIGSKLILHPIVVISILLLPFFNTMPLLARQTFCMLAAMPTMSQVALVAGERNIQPEYANTIVLLTTLLSCLTIPIVGTIILNLF</sequence>
<dbReference type="Proteomes" id="UP000188605">
    <property type="component" value="Unassembled WGS sequence"/>
</dbReference>
<comment type="caution">
    <text evidence="1">The sequence shown here is derived from an EMBL/GenBank/DDBJ whole genome shotgun (WGS) entry which is preliminary data.</text>
</comment>
<proteinExistence type="predicted"/>
<reference evidence="1" key="1">
    <citation type="submission" date="2016-08" db="EMBL/GenBank/DDBJ databases">
        <authorList>
            <person name="Ngugi D.K."/>
            <person name="Miyake S."/>
            <person name="Stingl U."/>
        </authorList>
    </citation>
    <scope>NUCLEOTIDE SEQUENCE</scope>
    <source>
        <strain evidence="1">SCG-B11WGA-EpuloA1</strain>
    </source>
</reference>
<evidence type="ECO:0000313" key="2">
    <source>
        <dbReference type="Proteomes" id="UP000188605"/>
    </source>
</evidence>
<name>A0ACC8XBD9_9FIRM</name>
<evidence type="ECO:0000313" key="1">
    <source>
        <dbReference type="EMBL" id="ONI39787.1"/>
    </source>
</evidence>
<gene>
    <name evidence="1" type="ORF">AN396_06950</name>
</gene>
<accession>A0ACC8XBD9</accession>
<organism evidence="1 2">
    <name type="scientific">Candidatus Epulonipiscium fishelsonii</name>
    <dbReference type="NCBI Taxonomy" id="77094"/>
    <lineage>
        <taxon>Bacteria</taxon>
        <taxon>Bacillati</taxon>
        <taxon>Bacillota</taxon>
        <taxon>Clostridia</taxon>
        <taxon>Lachnospirales</taxon>
        <taxon>Lachnospiraceae</taxon>
        <taxon>Candidatus Epulonipiscium</taxon>
    </lineage>
</organism>
<dbReference type="EMBL" id="LJDB01000060">
    <property type="protein sequence ID" value="ONI39787.1"/>
    <property type="molecule type" value="Genomic_DNA"/>
</dbReference>